<accession>A0ABP0LXZ7</accession>
<dbReference type="InterPro" id="IPR006357">
    <property type="entry name" value="HAD-SF_hydro_IIA"/>
</dbReference>
<dbReference type="NCBIfam" id="TIGR01460">
    <property type="entry name" value="HAD-SF-IIA"/>
    <property type="match status" value="1"/>
</dbReference>
<keyword evidence="1" id="KW-0472">Membrane</keyword>
<proteinExistence type="predicted"/>
<keyword evidence="1" id="KW-0812">Transmembrane</keyword>
<evidence type="ECO:0008006" key="4">
    <source>
        <dbReference type="Google" id="ProtNLM"/>
    </source>
</evidence>
<feature type="transmembrane region" description="Helical" evidence="1">
    <location>
        <begin position="50"/>
        <end position="70"/>
    </location>
</feature>
<evidence type="ECO:0000313" key="3">
    <source>
        <dbReference type="Proteomes" id="UP001642484"/>
    </source>
</evidence>
<evidence type="ECO:0000256" key="1">
    <source>
        <dbReference type="SAM" id="Phobius"/>
    </source>
</evidence>
<dbReference type="InterPro" id="IPR006356">
    <property type="entry name" value="HAD-SF_hydro_IIA_hyp3"/>
</dbReference>
<protein>
    <recommendedName>
        <fullName evidence="4">Phosphoglycolate phosphatase</fullName>
    </recommendedName>
</protein>
<keyword evidence="3" id="KW-1185">Reference proteome</keyword>
<dbReference type="PANTHER" id="PTHR19288:SF90">
    <property type="entry name" value="OS08G0542600 PROTEIN"/>
    <property type="match status" value="1"/>
</dbReference>
<dbReference type="Gene3D" id="3.40.50.1000">
    <property type="entry name" value="HAD superfamily/HAD-like"/>
    <property type="match status" value="2"/>
</dbReference>
<dbReference type="Proteomes" id="UP001642484">
    <property type="component" value="Unassembled WGS sequence"/>
</dbReference>
<dbReference type="Pfam" id="PF13344">
    <property type="entry name" value="Hydrolase_6"/>
    <property type="match status" value="1"/>
</dbReference>
<feature type="non-terminal residue" evidence="2">
    <location>
        <position position="436"/>
    </location>
</feature>
<sequence length="436" mass="46569">MERLSSVTSTGRSVLSHWGFARAHSKLLHRKLSIGGGARSGAAQSSAGGLSILAFVGVTCLGWGCVLPSLSKKRERGRRKLGRCSGGGLSTTWVSGIRDIADQYDAFILDLWGVVHNGAVAFPWAKETLMELKRLRKLVLFLSNSSRRRETNSAALEKLGVGPDLYVDLITSGEVSWRILAGACDVMDHITTIKEAKNILTFGNGSDDVEYMRALKEKNVAADAAEADLLLARGCFSLYGPEVKQASWEDFDAQLRLAAAGRVPMLVANPDVVRPDGNDSPMPGRLAQRYRELGGPDPTFVGKPYAEVFQLALEQLQEAGVPATARVCMVGDSVRHDVRGACAAGLDVVLLCSGVHSEALGLEQAPAPPRRPSEESLRGFLGALPPEETPTYVTAALAWGEVEDGRVSEESEVAVCGLACVDIAQEVEAFPAADAK</sequence>
<dbReference type="Pfam" id="PF13242">
    <property type="entry name" value="Hydrolase_like"/>
    <property type="match status" value="1"/>
</dbReference>
<dbReference type="InterPro" id="IPR036412">
    <property type="entry name" value="HAD-like_sf"/>
</dbReference>
<evidence type="ECO:0000313" key="2">
    <source>
        <dbReference type="EMBL" id="CAK9042950.1"/>
    </source>
</evidence>
<dbReference type="PANTHER" id="PTHR19288">
    <property type="entry name" value="4-NITROPHENYLPHOSPHATASE-RELATED"/>
    <property type="match status" value="1"/>
</dbReference>
<keyword evidence="1" id="KW-1133">Transmembrane helix</keyword>
<gene>
    <name evidence="2" type="ORF">CCMP2556_LOCUS22784</name>
</gene>
<comment type="caution">
    <text evidence="2">The sequence shown here is derived from an EMBL/GenBank/DDBJ whole genome shotgun (WGS) entry which is preliminary data.</text>
</comment>
<reference evidence="2 3" key="1">
    <citation type="submission" date="2024-02" db="EMBL/GenBank/DDBJ databases">
        <authorList>
            <person name="Chen Y."/>
            <person name="Shah S."/>
            <person name="Dougan E. K."/>
            <person name="Thang M."/>
            <person name="Chan C."/>
        </authorList>
    </citation>
    <scope>NUCLEOTIDE SEQUENCE [LARGE SCALE GENOMIC DNA]</scope>
</reference>
<dbReference type="SUPFAM" id="SSF56784">
    <property type="entry name" value="HAD-like"/>
    <property type="match status" value="1"/>
</dbReference>
<name>A0ABP0LXZ7_9DINO</name>
<dbReference type="InterPro" id="IPR023214">
    <property type="entry name" value="HAD_sf"/>
</dbReference>
<organism evidence="2 3">
    <name type="scientific">Durusdinium trenchii</name>
    <dbReference type="NCBI Taxonomy" id="1381693"/>
    <lineage>
        <taxon>Eukaryota</taxon>
        <taxon>Sar</taxon>
        <taxon>Alveolata</taxon>
        <taxon>Dinophyceae</taxon>
        <taxon>Suessiales</taxon>
        <taxon>Symbiodiniaceae</taxon>
        <taxon>Durusdinium</taxon>
    </lineage>
</organism>
<dbReference type="EMBL" id="CAXAMN010014302">
    <property type="protein sequence ID" value="CAK9042950.1"/>
    <property type="molecule type" value="Genomic_DNA"/>
</dbReference>
<dbReference type="NCBIfam" id="TIGR01459">
    <property type="entry name" value="HAD-SF-IIA-hyp4"/>
    <property type="match status" value="1"/>
</dbReference>